<dbReference type="InterPro" id="IPR004843">
    <property type="entry name" value="Calcineurin-like_PHP"/>
</dbReference>
<keyword evidence="2" id="KW-0812">Transmembrane</keyword>
<accession>A0A7C3RDY4</accession>
<feature type="domain" description="5'-Nucleotidase C-terminal" evidence="4">
    <location>
        <begin position="344"/>
        <end position="531"/>
    </location>
</feature>
<evidence type="ECO:0000313" key="5">
    <source>
        <dbReference type="EMBL" id="HFW32721.1"/>
    </source>
</evidence>
<keyword evidence="2" id="KW-0472">Membrane</keyword>
<evidence type="ECO:0000259" key="3">
    <source>
        <dbReference type="Pfam" id="PF00149"/>
    </source>
</evidence>
<evidence type="ECO:0000313" key="6">
    <source>
        <dbReference type="EMBL" id="HGF87661.1"/>
    </source>
</evidence>
<dbReference type="PANTHER" id="PTHR11575:SF24">
    <property type="entry name" value="5'-NUCLEOTIDASE"/>
    <property type="match status" value="1"/>
</dbReference>
<feature type="transmembrane region" description="Helical" evidence="2">
    <location>
        <begin position="611"/>
        <end position="633"/>
    </location>
</feature>
<dbReference type="InterPro" id="IPR029052">
    <property type="entry name" value="Metallo-depent_PP-like"/>
</dbReference>
<dbReference type="SUPFAM" id="SSF55816">
    <property type="entry name" value="5'-nucleotidase (syn. UDP-sugar hydrolase), C-terminal domain"/>
    <property type="match status" value="1"/>
</dbReference>
<dbReference type="Pfam" id="PF00149">
    <property type="entry name" value="Metallophos"/>
    <property type="match status" value="1"/>
</dbReference>
<dbReference type="InterPro" id="IPR006146">
    <property type="entry name" value="5'-Nucleotdase_CS"/>
</dbReference>
<dbReference type="GO" id="GO:0016788">
    <property type="term" value="F:hydrolase activity, acting on ester bonds"/>
    <property type="evidence" value="ECO:0007669"/>
    <property type="project" value="InterPro"/>
</dbReference>
<protein>
    <submittedName>
        <fullName evidence="5">Bifunctional metallophosphatase/5'-nucleotidase</fullName>
    </submittedName>
</protein>
<dbReference type="EMBL" id="DSQD01000140">
    <property type="protein sequence ID" value="HGF87661.1"/>
    <property type="molecule type" value="Genomic_DNA"/>
</dbReference>
<keyword evidence="1" id="KW-0732">Signal</keyword>
<dbReference type="PANTHER" id="PTHR11575">
    <property type="entry name" value="5'-NUCLEOTIDASE-RELATED"/>
    <property type="match status" value="1"/>
</dbReference>
<dbReference type="GO" id="GO:0046872">
    <property type="term" value="F:metal ion binding"/>
    <property type="evidence" value="ECO:0007669"/>
    <property type="project" value="InterPro"/>
</dbReference>
<dbReference type="CDD" id="cd00845">
    <property type="entry name" value="MPP_UshA_N_like"/>
    <property type="match status" value="1"/>
</dbReference>
<dbReference type="GO" id="GO:0000166">
    <property type="term" value="F:nucleotide binding"/>
    <property type="evidence" value="ECO:0007669"/>
    <property type="project" value="InterPro"/>
</dbReference>
<dbReference type="InterPro" id="IPR008334">
    <property type="entry name" value="5'-Nucleotdase_C"/>
</dbReference>
<dbReference type="Pfam" id="PF02872">
    <property type="entry name" value="5_nucleotid_C"/>
    <property type="match status" value="1"/>
</dbReference>
<dbReference type="AlphaFoldDB" id="A0A7C3RDY4"/>
<dbReference type="InterPro" id="IPR006179">
    <property type="entry name" value="5_nucleotidase/apyrase"/>
</dbReference>
<gene>
    <name evidence="6" type="ORF">ENR21_04510</name>
    <name evidence="5" type="ORF">ENW66_07225</name>
</gene>
<keyword evidence="2" id="KW-1133">Transmembrane helix</keyword>
<proteinExistence type="predicted"/>
<name>A0A7C3RDY4_ARCFL</name>
<dbReference type="PROSITE" id="PS00786">
    <property type="entry name" value="5_NUCLEOTIDASE_2"/>
    <property type="match status" value="1"/>
</dbReference>
<reference evidence="5" key="1">
    <citation type="journal article" date="2020" name="mSystems">
        <title>Genome- and Community-Level Interaction Insights into Carbon Utilization and Element Cycling Functions of Hydrothermarchaeota in Hydrothermal Sediment.</title>
        <authorList>
            <person name="Zhou Z."/>
            <person name="Liu Y."/>
            <person name="Xu W."/>
            <person name="Pan J."/>
            <person name="Luo Z.H."/>
            <person name="Li M."/>
        </authorList>
    </citation>
    <scope>NUCLEOTIDE SEQUENCE [LARGE SCALE GENOMIC DNA]</scope>
    <source>
        <strain evidence="6">SpSt-38</strain>
        <strain evidence="5">SpSt-87</strain>
    </source>
</reference>
<organism evidence="5">
    <name type="scientific">Archaeoglobus fulgidus</name>
    <dbReference type="NCBI Taxonomy" id="2234"/>
    <lineage>
        <taxon>Archaea</taxon>
        <taxon>Methanobacteriati</taxon>
        <taxon>Methanobacteriota</taxon>
        <taxon>Archaeoglobi</taxon>
        <taxon>Archaeoglobales</taxon>
        <taxon>Archaeoglobaceae</taxon>
        <taxon>Archaeoglobus</taxon>
    </lineage>
</organism>
<sequence length="640" mass="70544">MKKLLIAVLVSLILLQSSAAADTVNFTVLHTNDEHSAIIPYSPAIDFSESAKDPTIGGFARLSTLVKSIRAERSEEVILISAGDFTGGSPFSWLVTEGESPEIALMQKIGYNVITLGNHEFDYGAEKLVVSLLNAGYPKANEKTAIVSTNLVAPAGHPINGIVKKYFVLELENLKLGFIGLLGKDAKTKAYSYEPLDFEDPIKSAKQAVEDLKKEGVDLIIAVTHSGVSEDLKLAEAVPEIDIIVGGHSHTVIEEPVITSDGTVIVQAGDGLKYIGVLELSYDRDSGKLKIRNYETGTPFLIEINDEIPIDPEINAAISDYIKKVNAMIYNKTGRNISDPIASADFALTTRTFQESNIGNFITDAMRLVVEEKTGKRVDFAVFANGEIRGNITPGTMEYSKGKISLYDLLLPVSLGVGDDGSPGYSLVSFYITGEEVYRVLEITILLHQHYGDDYFVQFSGLRYYYNPQNAFIEIPFVDKKIPSAMLPNLGSVVKAERYKGTGKQTLNEEDYEVIERDGRLYRVVTDSYILSFLPKIAEVLPQLTVVPKDERGNPIPPDDYKNLVLKVNGEELKVWQVVVEYTLSQPVDEEGLPHIDDYYQKPTGRINVVWSFPIAGYPLAAIIAIVAVVLYFKVVRGRK</sequence>
<dbReference type="Gene3D" id="3.90.780.10">
    <property type="entry name" value="5'-Nucleotidase, C-terminal domain"/>
    <property type="match status" value="1"/>
</dbReference>
<feature type="domain" description="Calcineurin-like phosphoesterase" evidence="3">
    <location>
        <begin position="27"/>
        <end position="251"/>
    </location>
</feature>
<dbReference type="InterPro" id="IPR036907">
    <property type="entry name" value="5'-Nucleotdase_C_sf"/>
</dbReference>
<dbReference type="EMBL" id="DTLB01000042">
    <property type="protein sequence ID" value="HFW32721.1"/>
    <property type="molecule type" value="Genomic_DNA"/>
</dbReference>
<evidence type="ECO:0000259" key="4">
    <source>
        <dbReference type="Pfam" id="PF02872"/>
    </source>
</evidence>
<dbReference type="Gene3D" id="3.60.21.10">
    <property type="match status" value="1"/>
</dbReference>
<dbReference type="PRINTS" id="PR01607">
    <property type="entry name" value="APYRASEFAMLY"/>
</dbReference>
<dbReference type="SUPFAM" id="SSF56300">
    <property type="entry name" value="Metallo-dependent phosphatases"/>
    <property type="match status" value="1"/>
</dbReference>
<dbReference type="GO" id="GO:0009166">
    <property type="term" value="P:nucleotide catabolic process"/>
    <property type="evidence" value="ECO:0007669"/>
    <property type="project" value="InterPro"/>
</dbReference>
<evidence type="ECO:0000256" key="2">
    <source>
        <dbReference type="SAM" id="Phobius"/>
    </source>
</evidence>
<comment type="caution">
    <text evidence="5">The sequence shown here is derived from an EMBL/GenBank/DDBJ whole genome shotgun (WGS) entry which is preliminary data.</text>
</comment>
<evidence type="ECO:0000256" key="1">
    <source>
        <dbReference type="ARBA" id="ARBA00022729"/>
    </source>
</evidence>